<evidence type="ECO:0000256" key="2">
    <source>
        <dbReference type="ARBA" id="ARBA00022692"/>
    </source>
</evidence>
<dbReference type="Gene3D" id="1.20.1720.10">
    <property type="entry name" value="Multidrug resistance protein D"/>
    <property type="match status" value="1"/>
</dbReference>
<dbReference type="InterPro" id="IPR036259">
    <property type="entry name" value="MFS_trans_sf"/>
</dbReference>
<dbReference type="GO" id="GO:0022857">
    <property type="term" value="F:transmembrane transporter activity"/>
    <property type="evidence" value="ECO:0007669"/>
    <property type="project" value="InterPro"/>
</dbReference>
<dbReference type="PANTHER" id="PTHR23501">
    <property type="entry name" value="MAJOR FACILITATOR SUPERFAMILY"/>
    <property type="match status" value="1"/>
</dbReference>
<organism evidence="7 8">
    <name type="scientific">Exophiala spinifera</name>
    <dbReference type="NCBI Taxonomy" id="91928"/>
    <lineage>
        <taxon>Eukaryota</taxon>
        <taxon>Fungi</taxon>
        <taxon>Dikarya</taxon>
        <taxon>Ascomycota</taxon>
        <taxon>Pezizomycotina</taxon>
        <taxon>Eurotiomycetes</taxon>
        <taxon>Chaetothyriomycetidae</taxon>
        <taxon>Chaetothyriales</taxon>
        <taxon>Herpotrichiellaceae</taxon>
        <taxon>Exophiala</taxon>
    </lineage>
</organism>
<dbReference type="PANTHER" id="PTHR23501:SF94">
    <property type="entry name" value="MAJOR FACILITATOR SUPERFAMILY (MFS) PROFILE DOMAIN-CONTAINING PROTEIN"/>
    <property type="match status" value="1"/>
</dbReference>
<dbReference type="VEuPathDB" id="FungiDB:PV08_12048"/>
<feature type="domain" description="Major facilitator superfamily (MFS) profile" evidence="6">
    <location>
        <begin position="212"/>
        <end position="666"/>
    </location>
</feature>
<feature type="transmembrane region" description="Helical" evidence="5">
    <location>
        <begin position="420"/>
        <end position="440"/>
    </location>
</feature>
<dbReference type="InterPro" id="IPR020846">
    <property type="entry name" value="MFS_dom"/>
</dbReference>
<keyword evidence="8" id="KW-1185">Reference proteome</keyword>
<dbReference type="InterPro" id="IPR011701">
    <property type="entry name" value="MFS"/>
</dbReference>
<dbReference type="PROSITE" id="PS50850">
    <property type="entry name" value="MFS"/>
    <property type="match status" value="1"/>
</dbReference>
<sequence>MSTSRDGYLLSRNFNASSRLTAQHLLICRRTASLLDSRIAVGETGDPGRPLVIADIGCGNGIWTIELSQSSNCQVVGLDSSSELFPPDDIWPRNCTFDTFNVLAPVERKYIGVFDIINIRLLAGGLGRRDYDRVLANLKLMLREGGWLQWLDIAPPYILTYAREANQTVPVSIGCEMPRVVQSLGWLGHLPDLLKETGFTRVESSRTQPQGALLKHETSNVLLALSEIRDQLCYCPDRVGGFERAFDELITCQLRGTTIYAFWTGTSYLMTSAIAQPFISTISERLGIHMRMIWFSVSAFAAGSIICALSRDFIPLLAGRSLQGLGGGGIITLVQIIFARLVPLRERPKWFSIVLTTWAVGSVVGPFLGSVLTTTSTFHWIFWINLPICGLALVVIPFTIPSFRPTAQCSWSKVDWAGAAIFFTSLTSVLLGLSWGGVTFPWTSKWTISSVTLGFCGTLLFGIWEHNFPKFPIFQSSLFNTASRIALYFCSFLQGLILFCLLYYVPLYFAAAQQRTPMVSSACVLPLSCSLLPGAAITSQVISRTGRYKWILVAACEPGTTDTKEAGVPTTVATSPPARLGLGRRQPRRALCDLRVSVVTLCILYLCYWWYFLGTHIQSISVALIPSVGVASAVAAQKLVHSNMSGVLTEMCRARGRHQKAKLQKQ</sequence>
<feature type="transmembrane region" description="Helical" evidence="5">
    <location>
        <begin position="446"/>
        <end position="464"/>
    </location>
</feature>
<evidence type="ECO:0000313" key="8">
    <source>
        <dbReference type="Proteomes" id="UP000053328"/>
    </source>
</evidence>
<comment type="subcellular location">
    <subcellularLocation>
        <location evidence="1">Membrane</location>
        <topology evidence="1">Multi-pass membrane protein</topology>
    </subcellularLocation>
</comment>
<name>A0A0D2AT58_9EURO</name>
<feature type="transmembrane region" description="Helical" evidence="5">
    <location>
        <begin position="317"/>
        <end position="338"/>
    </location>
</feature>
<dbReference type="Gene3D" id="3.40.50.150">
    <property type="entry name" value="Vaccinia Virus protein VP39"/>
    <property type="match status" value="1"/>
</dbReference>
<feature type="transmembrane region" description="Helical" evidence="5">
    <location>
        <begin position="518"/>
        <end position="542"/>
    </location>
</feature>
<proteinExistence type="predicted"/>
<keyword evidence="4 5" id="KW-0472">Membrane</keyword>
<dbReference type="HOGENOM" id="CLU_026864_0_0_1"/>
<dbReference type="EMBL" id="KN847504">
    <property type="protein sequence ID" value="KIW09705.1"/>
    <property type="molecule type" value="Genomic_DNA"/>
</dbReference>
<dbReference type="CDD" id="cd02440">
    <property type="entry name" value="AdoMet_MTases"/>
    <property type="match status" value="1"/>
</dbReference>
<keyword evidence="2 5" id="KW-0812">Transmembrane</keyword>
<dbReference type="Pfam" id="PF07690">
    <property type="entry name" value="MFS_1"/>
    <property type="match status" value="1"/>
</dbReference>
<protein>
    <recommendedName>
        <fullName evidence="6">Major facilitator superfamily (MFS) profile domain-containing protein</fullName>
    </recommendedName>
</protein>
<feature type="transmembrane region" description="Helical" evidence="5">
    <location>
        <begin position="260"/>
        <end position="280"/>
    </location>
</feature>
<feature type="transmembrane region" description="Helical" evidence="5">
    <location>
        <begin position="617"/>
        <end position="636"/>
    </location>
</feature>
<dbReference type="SUPFAM" id="SSF53335">
    <property type="entry name" value="S-adenosyl-L-methionine-dependent methyltransferases"/>
    <property type="match status" value="1"/>
</dbReference>
<feature type="transmembrane region" description="Helical" evidence="5">
    <location>
        <begin position="292"/>
        <end position="311"/>
    </location>
</feature>
<dbReference type="GeneID" id="27339131"/>
<evidence type="ECO:0000313" key="7">
    <source>
        <dbReference type="EMBL" id="KIW09705.1"/>
    </source>
</evidence>
<evidence type="ECO:0000256" key="4">
    <source>
        <dbReference type="ARBA" id="ARBA00023136"/>
    </source>
</evidence>
<evidence type="ECO:0000256" key="3">
    <source>
        <dbReference type="ARBA" id="ARBA00022989"/>
    </source>
</evidence>
<evidence type="ECO:0000259" key="6">
    <source>
        <dbReference type="PROSITE" id="PS50850"/>
    </source>
</evidence>
<keyword evidence="3 5" id="KW-1133">Transmembrane helix</keyword>
<gene>
    <name evidence="7" type="ORF">PV08_12048</name>
</gene>
<accession>A0A0D2AT58</accession>
<feature type="transmembrane region" description="Helical" evidence="5">
    <location>
        <begin position="485"/>
        <end position="506"/>
    </location>
</feature>
<dbReference type="SUPFAM" id="SSF103473">
    <property type="entry name" value="MFS general substrate transporter"/>
    <property type="match status" value="1"/>
</dbReference>
<feature type="transmembrane region" description="Helical" evidence="5">
    <location>
        <begin position="594"/>
        <end position="611"/>
    </location>
</feature>
<feature type="transmembrane region" description="Helical" evidence="5">
    <location>
        <begin position="380"/>
        <end position="400"/>
    </location>
</feature>
<reference evidence="7 8" key="1">
    <citation type="submission" date="2015-01" db="EMBL/GenBank/DDBJ databases">
        <title>The Genome Sequence of Exophiala spinifera CBS89968.</title>
        <authorList>
            <consortium name="The Broad Institute Genomics Platform"/>
            <person name="Cuomo C."/>
            <person name="de Hoog S."/>
            <person name="Gorbushina A."/>
            <person name="Stielow B."/>
            <person name="Teixiera M."/>
            <person name="Abouelleil A."/>
            <person name="Chapman S.B."/>
            <person name="Priest M."/>
            <person name="Young S.K."/>
            <person name="Wortman J."/>
            <person name="Nusbaum C."/>
            <person name="Birren B."/>
        </authorList>
    </citation>
    <scope>NUCLEOTIDE SEQUENCE [LARGE SCALE GENOMIC DNA]</scope>
    <source>
        <strain evidence="7 8">CBS 89968</strain>
    </source>
</reference>
<dbReference type="Proteomes" id="UP000053328">
    <property type="component" value="Unassembled WGS sequence"/>
</dbReference>
<dbReference type="OrthoDB" id="2351791at2759"/>
<dbReference type="InterPro" id="IPR029063">
    <property type="entry name" value="SAM-dependent_MTases_sf"/>
</dbReference>
<feature type="transmembrane region" description="Helical" evidence="5">
    <location>
        <begin position="350"/>
        <end position="368"/>
    </location>
</feature>
<dbReference type="STRING" id="91928.A0A0D2AT58"/>
<dbReference type="RefSeq" id="XP_016229921.1">
    <property type="nucleotide sequence ID" value="XM_016386355.1"/>
</dbReference>
<dbReference type="AlphaFoldDB" id="A0A0D2AT58"/>
<evidence type="ECO:0000256" key="1">
    <source>
        <dbReference type="ARBA" id="ARBA00004141"/>
    </source>
</evidence>
<evidence type="ECO:0000256" key="5">
    <source>
        <dbReference type="SAM" id="Phobius"/>
    </source>
</evidence>
<dbReference type="GO" id="GO:0005886">
    <property type="term" value="C:plasma membrane"/>
    <property type="evidence" value="ECO:0007669"/>
    <property type="project" value="TreeGrafter"/>
</dbReference>